<keyword evidence="1" id="KW-0472">Membrane</keyword>
<dbReference type="OrthoDB" id="7632202at2"/>
<keyword evidence="3" id="KW-1185">Reference proteome</keyword>
<accession>A0A1G6WVJ7</accession>
<evidence type="ECO:0000313" key="3">
    <source>
        <dbReference type="Proteomes" id="UP000199344"/>
    </source>
</evidence>
<name>A0A1G6WVJ7_9RHOB</name>
<dbReference type="RefSeq" id="WP_090521378.1">
    <property type="nucleotide sequence ID" value="NZ_FNAH01000002.1"/>
</dbReference>
<sequence>MAVLRLALTLFIIEAIFYVLISVYLRSTKTEALEEEWDRRHPERAGDSPERRLFVRRSMAGFRKTLKARLVALVFVVPTLAVLVIAWFVNVQ</sequence>
<keyword evidence="1" id="KW-1133">Transmembrane helix</keyword>
<dbReference type="EMBL" id="FNAH01000002">
    <property type="protein sequence ID" value="SDD69970.1"/>
    <property type="molecule type" value="Genomic_DNA"/>
</dbReference>
<feature type="transmembrane region" description="Helical" evidence="1">
    <location>
        <begin position="6"/>
        <end position="25"/>
    </location>
</feature>
<evidence type="ECO:0000313" key="2">
    <source>
        <dbReference type="EMBL" id="SDD69970.1"/>
    </source>
</evidence>
<dbReference type="Proteomes" id="UP000199344">
    <property type="component" value="Unassembled WGS sequence"/>
</dbReference>
<protein>
    <submittedName>
        <fullName evidence="2">Uncharacterized protein</fullName>
    </submittedName>
</protein>
<organism evidence="2 3">
    <name type="scientific">Paracoccus isoporae</name>
    <dbReference type="NCBI Taxonomy" id="591205"/>
    <lineage>
        <taxon>Bacteria</taxon>
        <taxon>Pseudomonadati</taxon>
        <taxon>Pseudomonadota</taxon>
        <taxon>Alphaproteobacteria</taxon>
        <taxon>Rhodobacterales</taxon>
        <taxon>Paracoccaceae</taxon>
        <taxon>Paracoccus</taxon>
    </lineage>
</organism>
<keyword evidence="1" id="KW-0812">Transmembrane</keyword>
<dbReference type="STRING" id="591205.SAMN05421538_102235"/>
<dbReference type="AlphaFoldDB" id="A0A1G6WVJ7"/>
<feature type="transmembrane region" description="Helical" evidence="1">
    <location>
        <begin position="66"/>
        <end position="89"/>
    </location>
</feature>
<gene>
    <name evidence="2" type="ORF">SAMN05421538_102235</name>
</gene>
<reference evidence="2 3" key="1">
    <citation type="submission" date="2016-10" db="EMBL/GenBank/DDBJ databases">
        <authorList>
            <person name="de Groot N.N."/>
        </authorList>
    </citation>
    <scope>NUCLEOTIDE SEQUENCE [LARGE SCALE GENOMIC DNA]</scope>
    <source>
        <strain evidence="2 3">DSM 22220</strain>
    </source>
</reference>
<evidence type="ECO:0000256" key="1">
    <source>
        <dbReference type="SAM" id="Phobius"/>
    </source>
</evidence>
<proteinExistence type="predicted"/>